<dbReference type="PROSITE" id="PS50865">
    <property type="entry name" value="ZF_MYND_2"/>
    <property type="match status" value="1"/>
</dbReference>
<evidence type="ECO:0000313" key="6">
    <source>
        <dbReference type="EMBL" id="KAJ7777970.1"/>
    </source>
</evidence>
<dbReference type="PROSITE" id="PS01360">
    <property type="entry name" value="ZF_MYND_1"/>
    <property type="match status" value="1"/>
</dbReference>
<organism evidence="6 7">
    <name type="scientific">Mycena maculata</name>
    <dbReference type="NCBI Taxonomy" id="230809"/>
    <lineage>
        <taxon>Eukaryota</taxon>
        <taxon>Fungi</taxon>
        <taxon>Dikarya</taxon>
        <taxon>Basidiomycota</taxon>
        <taxon>Agaricomycotina</taxon>
        <taxon>Agaricomycetes</taxon>
        <taxon>Agaricomycetidae</taxon>
        <taxon>Agaricales</taxon>
        <taxon>Marasmiineae</taxon>
        <taxon>Mycenaceae</taxon>
        <taxon>Mycena</taxon>
    </lineage>
</organism>
<proteinExistence type="predicted"/>
<dbReference type="GO" id="GO:0008270">
    <property type="term" value="F:zinc ion binding"/>
    <property type="evidence" value="ECO:0007669"/>
    <property type="project" value="UniProtKB-KW"/>
</dbReference>
<dbReference type="GO" id="GO:0000981">
    <property type="term" value="F:DNA-binding transcription factor activity, RNA polymerase II-specific"/>
    <property type="evidence" value="ECO:0007669"/>
    <property type="project" value="TreeGrafter"/>
</dbReference>
<dbReference type="Pfam" id="PF01753">
    <property type="entry name" value="zf-MYND"/>
    <property type="match status" value="1"/>
</dbReference>
<protein>
    <recommendedName>
        <fullName evidence="5">MYND-type domain-containing protein</fullName>
    </recommendedName>
</protein>
<evidence type="ECO:0000313" key="7">
    <source>
        <dbReference type="Proteomes" id="UP001215280"/>
    </source>
</evidence>
<dbReference type="AlphaFoldDB" id="A0AAD7K628"/>
<dbReference type="Proteomes" id="UP001215280">
    <property type="component" value="Unassembled WGS sequence"/>
</dbReference>
<dbReference type="InterPro" id="IPR027974">
    <property type="entry name" value="DUF4470"/>
</dbReference>
<dbReference type="InterPro" id="IPR002893">
    <property type="entry name" value="Znf_MYND"/>
</dbReference>
<reference evidence="6" key="1">
    <citation type="submission" date="2023-03" db="EMBL/GenBank/DDBJ databases">
        <title>Massive genome expansion in bonnet fungi (Mycena s.s.) driven by repeated elements and novel gene families across ecological guilds.</title>
        <authorList>
            <consortium name="Lawrence Berkeley National Laboratory"/>
            <person name="Harder C.B."/>
            <person name="Miyauchi S."/>
            <person name="Viragh M."/>
            <person name="Kuo A."/>
            <person name="Thoen E."/>
            <person name="Andreopoulos B."/>
            <person name="Lu D."/>
            <person name="Skrede I."/>
            <person name="Drula E."/>
            <person name="Henrissat B."/>
            <person name="Morin E."/>
            <person name="Kohler A."/>
            <person name="Barry K."/>
            <person name="LaButti K."/>
            <person name="Morin E."/>
            <person name="Salamov A."/>
            <person name="Lipzen A."/>
            <person name="Mereny Z."/>
            <person name="Hegedus B."/>
            <person name="Baldrian P."/>
            <person name="Stursova M."/>
            <person name="Weitz H."/>
            <person name="Taylor A."/>
            <person name="Grigoriev I.V."/>
            <person name="Nagy L.G."/>
            <person name="Martin F."/>
            <person name="Kauserud H."/>
        </authorList>
    </citation>
    <scope>NUCLEOTIDE SEQUENCE</scope>
    <source>
        <strain evidence="6">CBHHK188m</strain>
    </source>
</reference>
<keyword evidence="3" id="KW-0862">Zinc</keyword>
<dbReference type="PANTHER" id="PTHR10237">
    <property type="entry name" value="DEFORMED EPIDERMAL AUTOREGULATORY FACTOR 1 HOMOLOG SUPPRESSIN"/>
    <property type="match status" value="1"/>
</dbReference>
<keyword evidence="2 4" id="KW-0863">Zinc-finger</keyword>
<name>A0AAD7K628_9AGAR</name>
<dbReference type="EMBL" id="JARJLG010000009">
    <property type="protein sequence ID" value="KAJ7777970.1"/>
    <property type="molecule type" value="Genomic_DNA"/>
</dbReference>
<accession>A0AAD7K628</accession>
<dbReference type="InterPro" id="IPR024119">
    <property type="entry name" value="TF_DEAF-1"/>
</dbReference>
<dbReference type="Pfam" id="PF14737">
    <property type="entry name" value="DUF4470"/>
    <property type="match status" value="1"/>
</dbReference>
<evidence type="ECO:0000256" key="3">
    <source>
        <dbReference type="ARBA" id="ARBA00022833"/>
    </source>
</evidence>
<evidence type="ECO:0000256" key="1">
    <source>
        <dbReference type="ARBA" id="ARBA00022723"/>
    </source>
</evidence>
<comment type="caution">
    <text evidence="6">The sequence shown here is derived from an EMBL/GenBank/DDBJ whole genome shotgun (WGS) entry which is preliminary data.</text>
</comment>
<gene>
    <name evidence="6" type="ORF">DFH07DRAFT_901437</name>
</gene>
<evidence type="ECO:0000259" key="5">
    <source>
        <dbReference type="PROSITE" id="PS50865"/>
    </source>
</evidence>
<dbReference type="Gene3D" id="6.10.140.2220">
    <property type="match status" value="1"/>
</dbReference>
<dbReference type="SUPFAM" id="SSF144232">
    <property type="entry name" value="HIT/MYND zinc finger-like"/>
    <property type="match status" value="1"/>
</dbReference>
<feature type="domain" description="MYND-type" evidence="5">
    <location>
        <begin position="1110"/>
        <end position="1149"/>
    </location>
</feature>
<keyword evidence="7" id="KW-1185">Reference proteome</keyword>
<keyword evidence="1" id="KW-0479">Metal-binding</keyword>
<dbReference type="GO" id="GO:0005634">
    <property type="term" value="C:nucleus"/>
    <property type="evidence" value="ECO:0007669"/>
    <property type="project" value="TreeGrafter"/>
</dbReference>
<evidence type="ECO:0000256" key="4">
    <source>
        <dbReference type="PROSITE-ProRule" id="PRU00134"/>
    </source>
</evidence>
<sequence length="1157" mass="128220">MALPLFWPGRYRFYPIGNTSAVSFTRDLALETDGTILLLRCGDPRNILYTIFSEPGNLDRTLDFTCIDIDPAVLARNVMLLTMVANQTSPAIMWNIFYHMRLDETSLAALVAHCQKLVTISATLKQWRSSVYSHFLRMCTEYTLEELRRHWSLYVAMQDLPTERKSAIETEFARSTREACSLDNVAALTISSARSAGPLLTRGLVVCSQQFVDYWKAGGSFTSPDEASNSTLLNPSLVYSLGGEGCSVQPGTDPLVSFHLAPTLANTRDDPTPAHIITAAKAEFENWCSTFHTSITSPNQRPPTIRFFVGEATAVCHSLRAHATTGALTAGIPVAKWNTQLITLDKYEYLTAPTTFNVIDTSNLDDHIGCLNVLIASVPLLPSLLFHDKDATKEFAQYLHTDLATFGLVVGICPVDYLSGFSSRSNVHELIAQDALKEKSGQFHRVTTWKSPSSANDFGLLREKPLLPIFDSRQLGTRLYDMYLQLFEREDPAYFDQIALASDYTRLREAVLGSNLIVEIRETFVLFLKLVRERLEIPVARWSETMERLFALLEQNNESVDVLTRHDFYARAHLHGVHTASFFKVNLPKFGPVASWDRVPSLVRIILVVPRENLALLEEISESVGTPLLQCEIKGTARQTRDVFASVHAAFGTIYSKGTPAHPSVLFNEDPRGRKGTSPLIASFIIATRLLTVDAVDNTEVCFAIRSTPAVSWALTKKMGSEFCLFRAKLMDKAHPYSATKSLGPSIATSPRVPQIGNMGPLLVELDEECEIVSHLTCRVYVESQGAKRLFGSGSTLKPGITQTSPCVMQLSIGQHRQNVEFPFPIIGSKNHLRLARKSLFIEIVVPISGPFRSDGMKLNPFPVVGEKHALAPWSVHRVNLSRLPALDTTASDVQKWLKLHLAWMSSARERKLTKTHGDDALALVKHTIHTIIGNAAGIGGGPLRRVFGLRDKPSTECDTIIFISDVKFDLEAHTLICDSYALPLTPALMVTTIGGDFSKLVQEGNIFNVGVYGDEMKAWKQLLPALAERCRSWKHASNCEYATQRKIPLSVEMHSDPLCGCGRGKNAEGMSKVKLWKNLAPFCTKIAISPLFAVSYLEPVPKDPEAGRCSVCRGKGKPKMKKCAKCQKVRYCSEDCQRKDWAAHKSKCKPASGPSV</sequence>
<evidence type="ECO:0000256" key="2">
    <source>
        <dbReference type="ARBA" id="ARBA00022771"/>
    </source>
</evidence>
<dbReference type="PANTHER" id="PTHR10237:SF15">
    <property type="entry name" value="LD37257P"/>
    <property type="match status" value="1"/>
</dbReference>